<protein>
    <submittedName>
        <fullName evidence="1">Putative N-acetylglucosamine kinase</fullName>
        <ecNumber evidence="1">2.7.1.59</ecNumber>
    </submittedName>
</protein>
<dbReference type="CDD" id="cd24079">
    <property type="entry name" value="ASKHA_NBD_PG1100-like"/>
    <property type="match status" value="1"/>
</dbReference>
<organism evidence="1 2">
    <name type="scientific">Proteiniphilum saccharofermentans</name>
    <dbReference type="NCBI Taxonomy" id="1642647"/>
    <lineage>
        <taxon>Bacteria</taxon>
        <taxon>Pseudomonadati</taxon>
        <taxon>Bacteroidota</taxon>
        <taxon>Bacteroidia</taxon>
        <taxon>Bacteroidales</taxon>
        <taxon>Dysgonomonadaceae</taxon>
        <taxon>Proteiniphilum</taxon>
    </lineage>
</organism>
<dbReference type="EC" id="2.7.1.59" evidence="1"/>
<dbReference type="InterPro" id="IPR043129">
    <property type="entry name" value="ATPase_NBD"/>
</dbReference>
<dbReference type="InterPro" id="IPR052519">
    <property type="entry name" value="Euk-type_GlcNAc_Kinase"/>
</dbReference>
<dbReference type="KEGG" id="psac:PSM36_0401"/>
<reference evidence="1 2" key="1">
    <citation type="submission" date="2016-08" db="EMBL/GenBank/DDBJ databases">
        <authorList>
            <person name="Seilhamer J.J."/>
        </authorList>
    </citation>
    <scope>NUCLEOTIDE SEQUENCE [LARGE SCALE GENOMIC DNA]</scope>
    <source>
        <strain evidence="1">M3/6</strain>
    </source>
</reference>
<dbReference type="RefSeq" id="WP_076928559.1">
    <property type="nucleotide sequence ID" value="NZ_LT605205.1"/>
</dbReference>
<keyword evidence="1" id="KW-0808">Transferase</keyword>
<dbReference type="GO" id="GO:0045127">
    <property type="term" value="F:N-acetylglucosamine kinase activity"/>
    <property type="evidence" value="ECO:0007669"/>
    <property type="project" value="UniProtKB-EC"/>
</dbReference>
<keyword evidence="1" id="KW-0418">Kinase</keyword>
<evidence type="ECO:0000313" key="1">
    <source>
        <dbReference type="EMBL" id="SCD19234.1"/>
    </source>
</evidence>
<keyword evidence="2" id="KW-1185">Reference proteome</keyword>
<dbReference type="PANTHER" id="PTHR43190:SF3">
    <property type="entry name" value="N-ACETYL-D-GLUCOSAMINE KINASE"/>
    <property type="match status" value="1"/>
</dbReference>
<accession>A0A1R3T6N2</accession>
<evidence type="ECO:0000313" key="2">
    <source>
        <dbReference type="Proteomes" id="UP000187464"/>
    </source>
</evidence>
<sequence length="280" mass="31703">MILIADSGSSKTSWTLVKEQQIVFRFESEGYNPCYNDPEEITGSLRKSLPMEYDWNKIELVAFYGAGCYEDKYAVIENALRPLFSKARFDVAMDLMASARALLGHDPGFAAILGTGTNSCLYDGKRITHNVDSMGFLLGDEGSGAYMGKRLIKDFIRGHMPDDIRGIFYDTYRLSPDELIDRVYANPMPNRYCASFARFLSGEQVSGHTYIENVKRDCFRDFFRNIVVYYPDYSGYLFNCVGSIGWVFMDTLTTVAEEFGMKTGKIIQSPMEGLIAFHQV</sequence>
<dbReference type="Gene3D" id="1.10.720.160">
    <property type="match status" value="1"/>
</dbReference>
<dbReference type="AlphaFoldDB" id="A0A1R3T6N2"/>
<dbReference type="EMBL" id="LT605205">
    <property type="protein sequence ID" value="SCD19234.1"/>
    <property type="molecule type" value="Genomic_DNA"/>
</dbReference>
<dbReference type="PANTHER" id="PTHR43190">
    <property type="entry name" value="N-ACETYL-D-GLUCOSAMINE KINASE"/>
    <property type="match status" value="1"/>
</dbReference>
<dbReference type="Proteomes" id="UP000187464">
    <property type="component" value="Chromosome I"/>
</dbReference>
<name>A0A1R3T6N2_9BACT</name>
<dbReference type="STRING" id="1642647.PSM36_0401"/>
<proteinExistence type="predicted"/>
<gene>
    <name evidence="1" type="ORF">PSM36_0401</name>
</gene>
<dbReference type="SUPFAM" id="SSF53067">
    <property type="entry name" value="Actin-like ATPase domain"/>
    <property type="match status" value="2"/>
</dbReference>
<dbReference type="Gene3D" id="3.30.420.40">
    <property type="match status" value="2"/>
</dbReference>